<dbReference type="Gene3D" id="4.10.280.10">
    <property type="entry name" value="Helix-loop-helix DNA-binding domain"/>
    <property type="match status" value="1"/>
</dbReference>
<dbReference type="GO" id="GO:0006879">
    <property type="term" value="P:intracellular iron ion homeostasis"/>
    <property type="evidence" value="ECO:0007669"/>
    <property type="project" value="InterPro"/>
</dbReference>
<protein>
    <recommendedName>
        <fullName evidence="6">BHLH domain-containing protein</fullName>
    </recommendedName>
</protein>
<dbReference type="InterPro" id="IPR036638">
    <property type="entry name" value="HLH_DNA-bd_sf"/>
</dbReference>
<dbReference type="GO" id="GO:0003700">
    <property type="term" value="F:DNA-binding transcription factor activity"/>
    <property type="evidence" value="ECO:0007669"/>
    <property type="project" value="InterPro"/>
</dbReference>
<dbReference type="Proteomes" id="UP000030748">
    <property type="component" value="Unassembled WGS sequence"/>
</dbReference>
<dbReference type="InterPro" id="IPR044818">
    <property type="entry name" value="ILR3-like"/>
</dbReference>
<accession>A0A022QFH9</accession>
<organism evidence="7 8">
    <name type="scientific">Erythranthe guttata</name>
    <name type="common">Yellow monkey flower</name>
    <name type="synonym">Mimulus guttatus</name>
    <dbReference type="NCBI Taxonomy" id="4155"/>
    <lineage>
        <taxon>Eukaryota</taxon>
        <taxon>Viridiplantae</taxon>
        <taxon>Streptophyta</taxon>
        <taxon>Embryophyta</taxon>
        <taxon>Tracheophyta</taxon>
        <taxon>Spermatophyta</taxon>
        <taxon>Magnoliopsida</taxon>
        <taxon>eudicotyledons</taxon>
        <taxon>Gunneridae</taxon>
        <taxon>Pentapetalae</taxon>
        <taxon>asterids</taxon>
        <taxon>lamiids</taxon>
        <taxon>Lamiales</taxon>
        <taxon>Phrymaceae</taxon>
        <taxon>Erythranthe</taxon>
    </lineage>
</organism>
<evidence type="ECO:0000259" key="6">
    <source>
        <dbReference type="PROSITE" id="PS50888"/>
    </source>
</evidence>
<dbReference type="PANTHER" id="PTHR46133">
    <property type="entry name" value="BHLH TRANSCRIPTION FACTOR"/>
    <property type="match status" value="1"/>
</dbReference>
<comment type="subcellular location">
    <subcellularLocation>
        <location evidence="1">Nucleus</location>
    </subcellularLocation>
</comment>
<dbReference type="PROSITE" id="PS50888">
    <property type="entry name" value="BHLH"/>
    <property type="match status" value="1"/>
</dbReference>
<dbReference type="GO" id="GO:0046983">
    <property type="term" value="F:protein dimerization activity"/>
    <property type="evidence" value="ECO:0007669"/>
    <property type="project" value="InterPro"/>
</dbReference>
<keyword evidence="3" id="KW-0804">Transcription</keyword>
<feature type="coiled-coil region" evidence="5">
    <location>
        <begin position="48"/>
        <end position="103"/>
    </location>
</feature>
<evidence type="ECO:0000256" key="5">
    <source>
        <dbReference type="SAM" id="Coils"/>
    </source>
</evidence>
<gene>
    <name evidence="7" type="ORF">MIMGU_mgv1a0142551mg</name>
</gene>
<sequence>VRSDVDGGTGTKACRERMRREKLNDRFSELCAVLQPGKPVKTDKLAILADAIRALNQLKADTQEYTEMNERLLEEIKSLKAEKNELREEKLTLKADKEKIEQQLKTTSVSPIGFMPAHPPLYQAEVNKVPMFPNYGFVPMWHYLPQSTRDTSQDHELRPPAA</sequence>
<dbReference type="EMBL" id="KI631842">
    <property type="protein sequence ID" value="EYU25978.1"/>
    <property type="molecule type" value="Genomic_DNA"/>
</dbReference>
<evidence type="ECO:0000256" key="4">
    <source>
        <dbReference type="ARBA" id="ARBA00023242"/>
    </source>
</evidence>
<dbReference type="InterPro" id="IPR011598">
    <property type="entry name" value="bHLH_dom"/>
</dbReference>
<evidence type="ECO:0000313" key="8">
    <source>
        <dbReference type="Proteomes" id="UP000030748"/>
    </source>
</evidence>
<keyword evidence="5" id="KW-0175">Coiled coil</keyword>
<evidence type="ECO:0000256" key="2">
    <source>
        <dbReference type="ARBA" id="ARBA00023015"/>
    </source>
</evidence>
<dbReference type="SUPFAM" id="SSF47459">
    <property type="entry name" value="HLH, helix-loop-helix DNA-binding domain"/>
    <property type="match status" value="1"/>
</dbReference>
<dbReference type="AlphaFoldDB" id="A0A022QFH9"/>
<proteinExistence type="predicted"/>
<feature type="domain" description="BHLH" evidence="6">
    <location>
        <begin position="7"/>
        <end position="58"/>
    </location>
</feature>
<dbReference type="CDD" id="cd11446">
    <property type="entry name" value="bHLH_AtILR3_like"/>
    <property type="match status" value="1"/>
</dbReference>
<keyword evidence="8" id="KW-1185">Reference proteome</keyword>
<evidence type="ECO:0000256" key="1">
    <source>
        <dbReference type="ARBA" id="ARBA00004123"/>
    </source>
</evidence>
<dbReference type="Pfam" id="PF00010">
    <property type="entry name" value="HLH"/>
    <property type="match status" value="1"/>
</dbReference>
<name>A0A022QFH9_ERYGU</name>
<dbReference type="GO" id="GO:0005634">
    <property type="term" value="C:nucleus"/>
    <property type="evidence" value="ECO:0007669"/>
    <property type="project" value="UniProtKB-SubCell"/>
</dbReference>
<dbReference type="STRING" id="4155.A0A022QFH9"/>
<evidence type="ECO:0000256" key="3">
    <source>
        <dbReference type="ARBA" id="ARBA00023163"/>
    </source>
</evidence>
<keyword evidence="2" id="KW-0805">Transcription regulation</keyword>
<feature type="non-terminal residue" evidence="7">
    <location>
        <position position="1"/>
    </location>
</feature>
<keyword evidence="4" id="KW-0539">Nucleus</keyword>
<dbReference type="PANTHER" id="PTHR46133:SF9">
    <property type="entry name" value="TRANSCRIPTION FACTOR BHLH104"/>
    <property type="match status" value="1"/>
</dbReference>
<evidence type="ECO:0000313" key="7">
    <source>
        <dbReference type="EMBL" id="EYU25978.1"/>
    </source>
</evidence>
<dbReference type="SMART" id="SM00353">
    <property type="entry name" value="HLH"/>
    <property type="match status" value="1"/>
</dbReference>
<dbReference type="eggNOG" id="ENOG502RXAH">
    <property type="taxonomic scope" value="Eukaryota"/>
</dbReference>
<reference evidence="7 8" key="1">
    <citation type="journal article" date="2013" name="Proc. Natl. Acad. Sci. U.S.A.">
        <title>Fine-scale variation in meiotic recombination in Mimulus inferred from population shotgun sequencing.</title>
        <authorList>
            <person name="Hellsten U."/>
            <person name="Wright K.M."/>
            <person name="Jenkins J."/>
            <person name="Shu S."/>
            <person name="Yuan Y."/>
            <person name="Wessler S.R."/>
            <person name="Schmutz J."/>
            <person name="Willis J.H."/>
            <person name="Rokhsar D.S."/>
        </authorList>
    </citation>
    <scope>NUCLEOTIDE SEQUENCE [LARGE SCALE GENOMIC DNA]</scope>
    <source>
        <strain evidence="8">cv. DUN x IM62</strain>
    </source>
</reference>